<dbReference type="InterPro" id="IPR003959">
    <property type="entry name" value="ATPase_AAA_core"/>
</dbReference>
<dbReference type="CDD" id="cd00009">
    <property type="entry name" value="AAA"/>
    <property type="match status" value="2"/>
</dbReference>
<dbReference type="InterPro" id="IPR000641">
    <property type="entry name" value="CbxX/CfxQ"/>
</dbReference>
<comment type="similarity">
    <text evidence="1">Belongs to the CbxX/CfxQ family.</text>
</comment>
<evidence type="ECO:0000259" key="4">
    <source>
        <dbReference type="SMART" id="SM00382"/>
    </source>
</evidence>
<proteinExistence type="inferred from homology"/>
<dbReference type="InterPro" id="IPR011050">
    <property type="entry name" value="Pectin_lyase_fold/virulence"/>
</dbReference>
<dbReference type="AlphaFoldDB" id="A0A0D0QYJ5"/>
<dbReference type="SMART" id="SM00382">
    <property type="entry name" value="AAA"/>
    <property type="match status" value="2"/>
</dbReference>
<dbReference type="Gene3D" id="1.10.8.60">
    <property type="match status" value="2"/>
</dbReference>
<evidence type="ECO:0000256" key="1">
    <source>
        <dbReference type="ARBA" id="ARBA00010378"/>
    </source>
</evidence>
<reference evidence="5 6" key="1">
    <citation type="submission" date="2015-01" db="EMBL/GenBank/DDBJ databases">
        <title>Draft genome of Anoxybacillus thermarum strain AF/04.</title>
        <authorList>
            <person name="Poli A."/>
            <person name="Nicolaus B."/>
            <person name="Chan K.-G."/>
            <person name="Kahar U.M."/>
            <person name="Yaakob A.S."/>
            <person name="Chan C.S."/>
            <person name="Goh K.M."/>
        </authorList>
    </citation>
    <scope>NUCLEOTIDE SEQUENCE [LARGE SCALE GENOMIC DNA]</scope>
    <source>
        <strain evidence="5 6">AF/04</strain>
    </source>
</reference>
<evidence type="ECO:0000256" key="2">
    <source>
        <dbReference type="ARBA" id="ARBA00022741"/>
    </source>
</evidence>
<protein>
    <recommendedName>
        <fullName evidence="4">AAA+ ATPase domain-containing protein</fullName>
    </recommendedName>
</protein>
<dbReference type="PANTHER" id="PTHR43392:SF2">
    <property type="entry name" value="AAA-TYPE ATPASE FAMILY PROTEIN _ ANKYRIN REPEAT FAMILY PROTEIN"/>
    <property type="match status" value="1"/>
</dbReference>
<dbReference type="Gene3D" id="2.160.20.10">
    <property type="entry name" value="Single-stranded right-handed beta-helix, Pectin lyase-like"/>
    <property type="match status" value="2"/>
</dbReference>
<comment type="caution">
    <text evidence="5">The sequence shown here is derived from an EMBL/GenBank/DDBJ whole genome shotgun (WGS) entry which is preliminary data.</text>
</comment>
<dbReference type="Pfam" id="PF00004">
    <property type="entry name" value="AAA"/>
    <property type="match status" value="2"/>
</dbReference>
<dbReference type="InterPro" id="IPR006626">
    <property type="entry name" value="PbH1"/>
</dbReference>
<dbReference type="InterPro" id="IPR003593">
    <property type="entry name" value="AAA+_ATPase"/>
</dbReference>
<dbReference type="FunFam" id="3.40.50.300:FF:000216">
    <property type="entry name" value="Type VII secretion ATPase EccA"/>
    <property type="match status" value="2"/>
</dbReference>
<dbReference type="SUPFAM" id="SSF52540">
    <property type="entry name" value="P-loop containing nucleoside triphosphate hydrolases"/>
    <property type="match status" value="2"/>
</dbReference>
<evidence type="ECO:0000313" key="6">
    <source>
        <dbReference type="Proteomes" id="UP000032102"/>
    </source>
</evidence>
<dbReference type="GO" id="GO:0016887">
    <property type="term" value="F:ATP hydrolysis activity"/>
    <property type="evidence" value="ECO:0007669"/>
    <property type="project" value="InterPro"/>
</dbReference>
<dbReference type="InterPro" id="IPR027417">
    <property type="entry name" value="P-loop_NTPase"/>
</dbReference>
<dbReference type="SUPFAM" id="SSF51126">
    <property type="entry name" value="Pectin lyase-like"/>
    <property type="match status" value="3"/>
</dbReference>
<dbReference type="RefSeq" id="WP_052585018.1">
    <property type="nucleotide sequence ID" value="NZ_JXTH01000022.1"/>
</dbReference>
<evidence type="ECO:0000256" key="3">
    <source>
        <dbReference type="ARBA" id="ARBA00022840"/>
    </source>
</evidence>
<keyword evidence="6" id="KW-1185">Reference proteome</keyword>
<feature type="domain" description="AAA+ ATPase" evidence="4">
    <location>
        <begin position="916"/>
        <end position="1049"/>
    </location>
</feature>
<name>A0A0D0QYJ5_9BACL</name>
<dbReference type="InterPro" id="IPR012334">
    <property type="entry name" value="Pectin_lyas_fold"/>
</dbReference>
<feature type="domain" description="AAA+ ATPase" evidence="4">
    <location>
        <begin position="631"/>
        <end position="770"/>
    </location>
</feature>
<dbReference type="PATRIC" id="fig|404937.3.peg.1448"/>
<dbReference type="SMART" id="SM00710">
    <property type="entry name" value="PbH1"/>
    <property type="match status" value="13"/>
</dbReference>
<gene>
    <name evidence="5" type="ORF">LH47_01377</name>
</gene>
<organism evidence="5 6">
    <name type="scientific">Anoxybacillus thermarum</name>
    <dbReference type="NCBI Taxonomy" id="404937"/>
    <lineage>
        <taxon>Bacteria</taxon>
        <taxon>Bacillati</taxon>
        <taxon>Bacillota</taxon>
        <taxon>Bacilli</taxon>
        <taxon>Bacillales</taxon>
        <taxon>Anoxybacillaceae</taxon>
        <taxon>Anoxybacillus</taxon>
    </lineage>
</organism>
<accession>A0A0D0QYJ5</accession>
<dbReference type="Proteomes" id="UP000032102">
    <property type="component" value="Unassembled WGS sequence"/>
</dbReference>
<dbReference type="Pfam" id="PF17866">
    <property type="entry name" value="AAA_lid_6"/>
    <property type="match status" value="2"/>
</dbReference>
<sequence>MMDRVVVSRSLFSKYRNINKVIAENEHVKEIIVQPGSYKHPIVLSRSVEICGEGPEGSIELNLSDEVGIRMNTYFVKLRNLTISHSSAMKKHCAAILVLKGKLIIEDCVIKSNYGVGIHVLNEGTEVILRRCKIYGTKQHAILAQNGCKVTLEDCEIFKTENPGIFINKSQLYVRDSRIHSHGTNGVVIENGGKATFEHVHIHNNGYPNVWIGDIGSEATFIHSHIYNGKDGGVKVVKGGCVTFKQCEIYNNNSYGVQAIQKSIVVIGERTQLFGDQGYGIRIEEDSKLDMKHGKIYDNNKGHVYVNRSTDVYIAFSEFHNGGEGIVFVDRSAGTIKDCKFDKQEKYSVKNIKDSEIIIKNCTFARSNVGVWGAERAFIEIQHSQFEDHQDKALFIEKYSKVKLSHTNFYNNLFGIDFAEHGEGTIDDCTFQHQHQSDVLIRWASDPHFQNCTFERSKGIGIIVYGNAQGKIESCRIGYHEESGIKVTDGSELILKRCDIYENKKYGIEIEEYSEVYIQSVHMTNNGRENIRCATDSEMIEENSENIKSDTDFSKDLFKQFFGHEPLSKTTESSREFTDETITDPNLLEILSELNSLVGMNNIKRHIRETMIQTEVIRERAAFTGKNNQVVAGHIVLTGNPGTGKTTVAKLFGKLYKAMGLLSNGHVVQTNRSGLVGQYIGHTAPMTQQRIDEAMGGVLFIDEAYELYKKASSNDFGEEAIAILLENMENRKGEFVVVVAGYEEEMNDFLESNPGLKSRFTLHFHIEDYTPDEMIEIAKKMAKDNEGLVFQEEALTLLKEEFIRLWRKRDRFFSNARTVRNYVDEISKAQMLRVSQMPKLLRTKEVMLTLTYEDVEKVLAKENEKVFDVPINEQMLKEVMGQLQSMIGLEGVKKEIKKLVDLVRYYRETNRSLRDMSLHMMLVGNPGTGKTETARLIAKIYEALGILERGDLVEIKRDDIVNSFGSPEGMMAKYVEKAIGGTLFIDEAYQLTQYGAHDPGHKAVEVLLKEMEDRRGQFVVIVAGYPEEMKKFLASNKGLSRRFDLKLEFVDYKPEQLLQISEQIVKKRDYVLSKEAKEKLLKYYKYVYEHRDETFGNGGFARKTVIESIKNTDLRVSNMPKHLRTEQVAKTILPEDIDCSVSL</sequence>
<dbReference type="EMBL" id="JXTH01000022">
    <property type="protein sequence ID" value="KIQ94499.1"/>
    <property type="molecule type" value="Genomic_DNA"/>
</dbReference>
<dbReference type="InterPro" id="IPR041627">
    <property type="entry name" value="AAA_lid_6"/>
</dbReference>
<dbReference type="GO" id="GO:0005524">
    <property type="term" value="F:ATP binding"/>
    <property type="evidence" value="ECO:0007669"/>
    <property type="project" value="UniProtKB-KW"/>
</dbReference>
<dbReference type="Gene3D" id="3.40.50.300">
    <property type="entry name" value="P-loop containing nucleotide triphosphate hydrolases"/>
    <property type="match status" value="2"/>
</dbReference>
<keyword evidence="2" id="KW-0547">Nucleotide-binding</keyword>
<dbReference type="Pfam" id="PF13229">
    <property type="entry name" value="Beta_helix"/>
    <property type="match status" value="2"/>
</dbReference>
<dbReference type="InterPro" id="IPR050773">
    <property type="entry name" value="CbxX/CfxQ_RuBisCO_ESX"/>
</dbReference>
<dbReference type="InterPro" id="IPR039448">
    <property type="entry name" value="Beta_helix"/>
</dbReference>
<keyword evidence="3" id="KW-0067">ATP-binding</keyword>
<dbReference type="PANTHER" id="PTHR43392">
    <property type="entry name" value="AAA-TYPE ATPASE FAMILY PROTEIN / ANKYRIN REPEAT FAMILY PROTEIN"/>
    <property type="match status" value="1"/>
</dbReference>
<dbReference type="PRINTS" id="PR00819">
    <property type="entry name" value="CBXCFQXSUPER"/>
</dbReference>
<evidence type="ECO:0000313" key="5">
    <source>
        <dbReference type="EMBL" id="KIQ94499.1"/>
    </source>
</evidence>